<dbReference type="Pfam" id="PF00096">
    <property type="entry name" value="zf-C2H2"/>
    <property type="match status" value="9"/>
</dbReference>
<dbReference type="Gene3D" id="3.30.160.60">
    <property type="entry name" value="Classic Zinc Finger"/>
    <property type="match status" value="12"/>
</dbReference>
<keyword evidence="10" id="KW-0238">DNA-binding</keyword>
<organism evidence="16 17">
    <name type="scientific">Anabas testudineus</name>
    <name type="common">Climbing perch</name>
    <name type="synonym">Anthias testudineus</name>
    <dbReference type="NCBI Taxonomy" id="64144"/>
    <lineage>
        <taxon>Eukaryota</taxon>
        <taxon>Metazoa</taxon>
        <taxon>Chordata</taxon>
        <taxon>Craniata</taxon>
        <taxon>Vertebrata</taxon>
        <taxon>Euteleostomi</taxon>
        <taxon>Actinopterygii</taxon>
        <taxon>Neopterygii</taxon>
        <taxon>Teleostei</taxon>
        <taxon>Neoteleostei</taxon>
        <taxon>Acanthomorphata</taxon>
        <taxon>Anabantaria</taxon>
        <taxon>Anabantiformes</taxon>
        <taxon>Anabantoidei</taxon>
        <taxon>Anabantidae</taxon>
        <taxon>Anabas</taxon>
    </lineage>
</organism>
<dbReference type="InterPro" id="IPR013087">
    <property type="entry name" value="Znf_C2H2_type"/>
</dbReference>
<dbReference type="CDD" id="cd11657">
    <property type="entry name" value="TIN2_N"/>
    <property type="match status" value="1"/>
</dbReference>
<feature type="domain" description="C2H2-type" evidence="15">
    <location>
        <begin position="740"/>
        <end position="767"/>
    </location>
</feature>
<feature type="domain" description="C2H2-type" evidence="15">
    <location>
        <begin position="880"/>
        <end position="907"/>
    </location>
</feature>
<dbReference type="FunFam" id="3.30.160.60:FF:000446">
    <property type="entry name" value="Zinc finger protein"/>
    <property type="match status" value="2"/>
</dbReference>
<dbReference type="GO" id="GO:0000977">
    <property type="term" value="F:RNA polymerase II transcription regulatory region sequence-specific DNA binding"/>
    <property type="evidence" value="ECO:0007669"/>
    <property type="project" value="TreeGrafter"/>
</dbReference>
<feature type="domain" description="C2H2-type" evidence="15">
    <location>
        <begin position="936"/>
        <end position="963"/>
    </location>
</feature>
<evidence type="ECO:0000259" key="15">
    <source>
        <dbReference type="PROSITE" id="PS50157"/>
    </source>
</evidence>
<comment type="similarity">
    <text evidence="2">Belongs to the krueppel C2H2-type zinc-finger protein family.</text>
</comment>
<feature type="compositionally biased region" description="Polar residues" evidence="14">
    <location>
        <begin position="354"/>
        <end position="364"/>
    </location>
</feature>
<feature type="domain" description="C2H2-type" evidence="15">
    <location>
        <begin position="824"/>
        <end position="851"/>
    </location>
</feature>
<dbReference type="PROSITE" id="PS50157">
    <property type="entry name" value="ZINC_FINGER_C2H2_2"/>
    <property type="match status" value="14"/>
</dbReference>
<dbReference type="FunFam" id="3.30.160.60:FF:000624">
    <property type="entry name" value="zinc finger protein 697"/>
    <property type="match status" value="1"/>
</dbReference>
<dbReference type="FunFam" id="3.30.160.60:FF:001485">
    <property type="entry name" value="Krueppel-related zinc finger protein"/>
    <property type="match status" value="1"/>
</dbReference>
<evidence type="ECO:0000313" key="17">
    <source>
        <dbReference type="Proteomes" id="UP000265040"/>
    </source>
</evidence>
<dbReference type="FunFam" id="3.30.160.60:FF:002343">
    <property type="entry name" value="Zinc finger protein 33A"/>
    <property type="match status" value="1"/>
</dbReference>
<dbReference type="RefSeq" id="XP_026220223.1">
    <property type="nucleotide sequence ID" value="XM_026364438.1"/>
</dbReference>
<feature type="domain" description="C2H2-type" evidence="15">
    <location>
        <begin position="768"/>
        <end position="795"/>
    </location>
</feature>
<dbReference type="FunFam" id="3.30.160.60:FF:000145">
    <property type="entry name" value="Zinc finger protein 574"/>
    <property type="match status" value="2"/>
</dbReference>
<feature type="domain" description="C2H2-type" evidence="15">
    <location>
        <begin position="684"/>
        <end position="711"/>
    </location>
</feature>
<evidence type="ECO:0000256" key="5">
    <source>
        <dbReference type="ARBA" id="ARBA00022737"/>
    </source>
</evidence>
<keyword evidence="8" id="KW-0832">Ubl conjugation</keyword>
<dbReference type="GO" id="GO:0008270">
    <property type="term" value="F:zinc ion binding"/>
    <property type="evidence" value="ECO:0007669"/>
    <property type="project" value="UniProtKB-KW"/>
</dbReference>
<dbReference type="GO" id="GO:0000981">
    <property type="term" value="F:DNA-binding transcription factor activity, RNA polymerase II-specific"/>
    <property type="evidence" value="ECO:0007669"/>
    <property type="project" value="TreeGrafter"/>
</dbReference>
<dbReference type="OrthoDB" id="8922241at2759"/>
<dbReference type="Pfam" id="PF14973">
    <property type="entry name" value="TINF2_N"/>
    <property type="match status" value="1"/>
</dbReference>
<sequence length="1008" mass="113522">MEILGSTDKISDPSLLLPALRLLVPPLQLLSAAMWQLAKQKDVMNYEKLQEFVYMVTEAVPGLINHRQRAQLILGLRARLILELCKGSVQGYVDSQVIHSHLNRLPLTSTNTDYRDPEVKTTESTFTELVQSLLKDPVERAYFFQEVFPVEYGPQYDAALHVLLWELLSKLEKLLPVPDLKQTAAWLASVPSVFEECVQSTPEELSSVFKHYKSSGLLKMPYGPSTTIGSCIMSALSIPPSQKTNISAGLESIHNYANILNPVTLFGADQYSVVAVYTEVEAEVSEVDGQMIESAEGQVQTDFYEEEIVAVSTDNIVSEEALSAKAEETSETLDVAKALETLTKTFLRKESLGQDAQTGRSNDSSLHDEVGTGNDIDQGETLKGHETSDQSDDKIETNGKEVEDDFQIGDIASDMTSSNVKSFPVHEEMTDVSSDVSISESLQSSSSAHIRRSSRLQTKTSPSWQETCKFKTVKDVTEEPKKSKPDISVSPSVIAIKGINKDDSEAMTSIIFTCSQCPFLDSDENSPPHFHMQSIQTEVYRTLSGTKFTPSPCSSDEIFTSIKLFPKGNAEQNKTEQPASQSKVTVSQAQSRQKALTCETCGKMFTRTSDVRRHQLTHTGERPFHCSQCDRTFQHSWDLAKHESKHHGVAVTFTCQLCRSSFANLRALTVHHKKSHSQEMQLPQICSICSQSFPTSSELLEHRKTHVTSKRYICQQCGEGFDSLLARSQHRQMHQVKRQFKCPHCEKTYTRRSDVKRHLSTHTGERPYQCNQCNKRFSLRFMLMKHLRVHTGERPFQCSHCPKRFTLVSVLARHERMHTGEKPFLCSQCGKGFLSQGELSKHHRSHVDDRPYSCPQCDKRFKSKKTQQEHIMSHTGARPYPCTYCGKGFTKPYALTRHNLIHTGERPFPCGHCEKSFLTLSEAQLHERIHTGERPYSCSTCELKFKSSSELARHKRSHSGLKPLKPSCEQCIKTFTSKAKLKKHMETHRKEAEAAQPVDSILPEESNT</sequence>
<feature type="domain" description="C2H2-type" evidence="15">
    <location>
        <begin position="966"/>
        <end position="993"/>
    </location>
</feature>
<feature type="compositionally biased region" description="Low complexity" evidence="14">
    <location>
        <begin position="433"/>
        <end position="448"/>
    </location>
</feature>
<dbReference type="OMA" id="IERNICA"/>
<evidence type="ECO:0000256" key="11">
    <source>
        <dbReference type="ARBA" id="ARBA00023163"/>
    </source>
</evidence>
<evidence type="ECO:0000256" key="8">
    <source>
        <dbReference type="ARBA" id="ARBA00022843"/>
    </source>
</evidence>
<evidence type="ECO:0000256" key="14">
    <source>
        <dbReference type="SAM" id="MobiDB-lite"/>
    </source>
</evidence>
<evidence type="ECO:0000256" key="4">
    <source>
        <dbReference type="ARBA" id="ARBA00022723"/>
    </source>
</evidence>
<reference evidence="16" key="1">
    <citation type="submission" date="2021-04" db="EMBL/GenBank/DDBJ databases">
        <authorList>
            <consortium name="Wellcome Sanger Institute Data Sharing"/>
        </authorList>
    </citation>
    <scope>NUCLEOTIDE SEQUENCE [LARGE SCALE GENOMIC DNA]</scope>
</reference>
<dbReference type="GeneTree" id="ENSGT01150000286944"/>
<accession>A0A3Q1JDE9</accession>
<dbReference type="InParanoid" id="A0A3Q1JDE9"/>
<keyword evidence="5" id="KW-0677">Repeat</keyword>
<evidence type="ECO:0000256" key="2">
    <source>
        <dbReference type="ARBA" id="ARBA00006991"/>
    </source>
</evidence>
<dbReference type="STRING" id="64144.ENSATEP00000028488"/>
<evidence type="ECO:0000256" key="7">
    <source>
        <dbReference type="ARBA" id="ARBA00022833"/>
    </source>
</evidence>
<dbReference type="Ensembl" id="ENSATET00000028931.3">
    <property type="protein sequence ID" value="ENSATEP00000028488.1"/>
    <property type="gene ID" value="ENSATEG00000019669.3"/>
</dbReference>
<reference evidence="16" key="3">
    <citation type="submission" date="2025-09" db="UniProtKB">
        <authorList>
            <consortium name="Ensembl"/>
        </authorList>
    </citation>
    <scope>IDENTIFICATION</scope>
</reference>
<dbReference type="SUPFAM" id="SSF57667">
    <property type="entry name" value="beta-beta-alpha zinc fingers"/>
    <property type="match status" value="7"/>
</dbReference>
<keyword evidence="9" id="KW-0805">Transcription regulation</keyword>
<feature type="domain" description="C2H2-type" evidence="15">
    <location>
        <begin position="624"/>
        <end position="648"/>
    </location>
</feature>
<keyword evidence="6 13" id="KW-0863">Zinc-finger</keyword>
<dbReference type="PANTHER" id="PTHR24381">
    <property type="entry name" value="ZINC FINGER PROTEIN"/>
    <property type="match status" value="1"/>
</dbReference>
<dbReference type="GO" id="GO:0005634">
    <property type="term" value="C:nucleus"/>
    <property type="evidence" value="ECO:0007669"/>
    <property type="project" value="UniProtKB-SubCell"/>
</dbReference>
<reference evidence="16" key="2">
    <citation type="submission" date="2025-08" db="UniProtKB">
        <authorList>
            <consortium name="Ensembl"/>
        </authorList>
    </citation>
    <scope>IDENTIFICATION</scope>
</reference>
<dbReference type="InterPro" id="IPR029400">
    <property type="entry name" value="TINF2_N"/>
</dbReference>
<evidence type="ECO:0000256" key="10">
    <source>
        <dbReference type="ARBA" id="ARBA00023125"/>
    </source>
</evidence>
<dbReference type="FunFam" id="3.30.160.60:FF:000151">
    <property type="entry name" value="Zinc finger and SCAN domain-containing 21"/>
    <property type="match status" value="1"/>
</dbReference>
<keyword evidence="11" id="KW-0804">Transcription</keyword>
<feature type="domain" description="C2H2-type" evidence="15">
    <location>
        <begin position="712"/>
        <end position="739"/>
    </location>
</feature>
<feature type="domain" description="C2H2-type" evidence="15">
    <location>
        <begin position="596"/>
        <end position="623"/>
    </location>
</feature>
<dbReference type="Proteomes" id="UP000265040">
    <property type="component" value="Chromosome 23"/>
</dbReference>
<dbReference type="GeneID" id="113164901"/>
<keyword evidence="4" id="KW-0479">Metal-binding</keyword>
<feature type="region of interest" description="Disordered" evidence="14">
    <location>
        <begin position="984"/>
        <end position="1008"/>
    </location>
</feature>
<keyword evidence="12" id="KW-0539">Nucleus</keyword>
<comment type="subcellular location">
    <subcellularLocation>
        <location evidence="1">Nucleus</location>
    </subcellularLocation>
</comment>
<dbReference type="InterPro" id="IPR036236">
    <property type="entry name" value="Znf_C2H2_sf"/>
</dbReference>
<evidence type="ECO:0000256" key="6">
    <source>
        <dbReference type="ARBA" id="ARBA00022771"/>
    </source>
</evidence>
<keyword evidence="3" id="KW-1017">Isopeptide bond</keyword>
<dbReference type="FunFam" id="3.30.160.60:FF:000690">
    <property type="entry name" value="Zinc finger protein 354C"/>
    <property type="match status" value="1"/>
</dbReference>
<dbReference type="PROSITE" id="PS00028">
    <property type="entry name" value="ZINC_FINGER_C2H2_1"/>
    <property type="match status" value="14"/>
</dbReference>
<dbReference type="Pfam" id="PF13912">
    <property type="entry name" value="zf-C2H2_6"/>
    <property type="match status" value="1"/>
</dbReference>
<feature type="domain" description="C2H2-type" evidence="15">
    <location>
        <begin position="908"/>
        <end position="935"/>
    </location>
</feature>
<feature type="region of interest" description="Disordered" evidence="14">
    <location>
        <begin position="430"/>
        <end position="461"/>
    </location>
</feature>
<keyword evidence="7" id="KW-0862">Zinc</keyword>
<feature type="domain" description="C2H2-type" evidence="15">
    <location>
        <begin position="852"/>
        <end position="879"/>
    </location>
</feature>
<keyword evidence="17" id="KW-1185">Reference proteome</keyword>
<dbReference type="AlphaFoldDB" id="A0A3Q1JDE9"/>
<feature type="domain" description="C2H2-type" evidence="15">
    <location>
        <begin position="796"/>
        <end position="823"/>
    </location>
</feature>
<evidence type="ECO:0000256" key="12">
    <source>
        <dbReference type="ARBA" id="ARBA00023242"/>
    </source>
</evidence>
<evidence type="ECO:0000256" key="1">
    <source>
        <dbReference type="ARBA" id="ARBA00004123"/>
    </source>
</evidence>
<dbReference type="PANTHER" id="PTHR24381:SF393">
    <property type="entry name" value="CHROMATIN-LINKED ADAPTOR FOR MSL PROTEINS, ISOFORM B"/>
    <property type="match status" value="1"/>
</dbReference>
<evidence type="ECO:0000256" key="3">
    <source>
        <dbReference type="ARBA" id="ARBA00022499"/>
    </source>
</evidence>
<name>A0A3Q1JDE9_ANATE</name>
<feature type="region of interest" description="Disordered" evidence="14">
    <location>
        <begin position="352"/>
        <end position="397"/>
    </location>
</feature>
<evidence type="ECO:0000256" key="9">
    <source>
        <dbReference type="ARBA" id="ARBA00023015"/>
    </source>
</evidence>
<feature type="domain" description="C2H2-type" evidence="15">
    <location>
        <begin position="653"/>
        <end position="681"/>
    </location>
</feature>
<proteinExistence type="inferred from homology"/>
<feature type="compositionally biased region" description="Basic and acidic residues" evidence="14">
    <location>
        <begin position="380"/>
        <end position="397"/>
    </location>
</feature>
<evidence type="ECO:0000313" key="16">
    <source>
        <dbReference type="Ensembl" id="ENSATEP00000028488.1"/>
    </source>
</evidence>
<dbReference type="SMART" id="SM00355">
    <property type="entry name" value="ZnF_C2H2"/>
    <property type="match status" value="14"/>
</dbReference>
<evidence type="ECO:0000256" key="13">
    <source>
        <dbReference type="PROSITE-ProRule" id="PRU00042"/>
    </source>
</evidence>
<protein>
    <recommendedName>
        <fullName evidence="15">C2H2-type domain-containing protein</fullName>
    </recommendedName>
</protein>